<keyword evidence="1" id="KW-0472">Membrane</keyword>
<gene>
    <name evidence="2" type="ORF">OCV61_13790</name>
</gene>
<keyword evidence="3" id="KW-1185">Reference proteome</keyword>
<feature type="transmembrane region" description="Helical" evidence="1">
    <location>
        <begin position="222"/>
        <end position="242"/>
    </location>
</feature>
<evidence type="ECO:0000313" key="2">
    <source>
        <dbReference type="EMBL" id="MCU6766468.1"/>
    </source>
</evidence>
<proteinExistence type="predicted"/>
<sequence length="244" mass="28205">MEEIRRTKGKVLNRDQIKYIAVILMALNHIASIFLKEGTVAFLMLRNLGYFTAPVMCYFLVEGYYYTHSRKQYGQRLLLFALLSQIPFQIAFGEGQSWRLVRGNMILTLFICFLILVCLDERHVLPAAVLIFLTAFCDWGMSAPLMVILFRNARMNQKKRMRDFFIVSLVLFEEGYMEAAGTVGIRILYAFWECSAVLLAGLVIVYLYNGKKGSSGSEFSRWFFYIFYPAHLLLLGVMRLTMLV</sequence>
<accession>A0ABT2TW51</accession>
<dbReference type="EMBL" id="JAOQJL010000031">
    <property type="protein sequence ID" value="MCU6766468.1"/>
    <property type="molecule type" value="Genomic_DNA"/>
</dbReference>
<comment type="caution">
    <text evidence="2">The sequence shown here is derived from an EMBL/GenBank/DDBJ whole genome shotgun (WGS) entry which is preliminary data.</text>
</comment>
<feature type="transmembrane region" description="Helical" evidence="1">
    <location>
        <begin position="189"/>
        <end position="210"/>
    </location>
</feature>
<reference evidence="2 3" key="1">
    <citation type="journal article" date="2021" name="ISME Commun">
        <title>Automated analysis of genomic sequences facilitates high-throughput and comprehensive description of bacteria.</title>
        <authorList>
            <person name="Hitch T.C.A."/>
        </authorList>
    </citation>
    <scope>NUCLEOTIDE SEQUENCE [LARGE SCALE GENOMIC DNA]</scope>
    <source>
        <strain evidence="2 3">Sanger_23</strain>
    </source>
</reference>
<organism evidence="2 3">
    <name type="scientific">Blautia ammoniilytica</name>
    <dbReference type="NCBI Taxonomy" id="2981782"/>
    <lineage>
        <taxon>Bacteria</taxon>
        <taxon>Bacillati</taxon>
        <taxon>Bacillota</taxon>
        <taxon>Clostridia</taxon>
        <taxon>Lachnospirales</taxon>
        <taxon>Lachnospiraceae</taxon>
        <taxon>Blautia</taxon>
    </lineage>
</organism>
<feature type="transmembrane region" description="Helical" evidence="1">
    <location>
        <begin position="161"/>
        <end position="177"/>
    </location>
</feature>
<protein>
    <submittedName>
        <fullName evidence="2">Conjugal transfer protein TraX</fullName>
    </submittedName>
</protein>
<feature type="transmembrane region" description="Helical" evidence="1">
    <location>
        <begin position="125"/>
        <end position="149"/>
    </location>
</feature>
<name>A0ABT2TW51_9FIRM</name>
<feature type="transmembrane region" description="Helical" evidence="1">
    <location>
        <begin position="100"/>
        <end position="119"/>
    </location>
</feature>
<keyword evidence="1" id="KW-1133">Transmembrane helix</keyword>
<evidence type="ECO:0000256" key="1">
    <source>
        <dbReference type="SAM" id="Phobius"/>
    </source>
</evidence>
<dbReference type="RefSeq" id="WP_158422282.1">
    <property type="nucleotide sequence ID" value="NZ_JAOQJL010000031.1"/>
</dbReference>
<feature type="transmembrane region" description="Helical" evidence="1">
    <location>
        <begin position="47"/>
        <end position="67"/>
    </location>
</feature>
<dbReference type="InterPro" id="IPR008875">
    <property type="entry name" value="TraX"/>
</dbReference>
<dbReference type="Proteomes" id="UP001652409">
    <property type="component" value="Unassembled WGS sequence"/>
</dbReference>
<feature type="transmembrane region" description="Helical" evidence="1">
    <location>
        <begin position="16"/>
        <end position="35"/>
    </location>
</feature>
<evidence type="ECO:0000313" key="3">
    <source>
        <dbReference type="Proteomes" id="UP001652409"/>
    </source>
</evidence>
<dbReference type="Pfam" id="PF05857">
    <property type="entry name" value="TraX"/>
    <property type="match status" value="1"/>
</dbReference>
<keyword evidence="1" id="KW-0812">Transmembrane</keyword>